<dbReference type="PANTHER" id="PTHR32494">
    <property type="entry name" value="ALLANTOATE DEIMINASE-RELATED"/>
    <property type="match status" value="1"/>
</dbReference>
<dbReference type="PANTHER" id="PTHR32494:SF5">
    <property type="entry name" value="ALLANTOATE AMIDOHYDROLASE"/>
    <property type="match status" value="1"/>
</dbReference>
<dbReference type="CDD" id="cd03884">
    <property type="entry name" value="M20_bAS"/>
    <property type="match status" value="1"/>
</dbReference>
<feature type="binding site" evidence="4">
    <location>
        <position position="292"/>
    </location>
    <ligand>
        <name>allantoate</name>
        <dbReference type="ChEBI" id="CHEBI:17536"/>
    </ligand>
</feature>
<dbReference type="InterPro" id="IPR002933">
    <property type="entry name" value="Peptidase_M20"/>
</dbReference>
<feature type="binding site" evidence="3">
    <location>
        <position position="92"/>
    </location>
    <ligand>
        <name>Zn(2+)</name>
        <dbReference type="ChEBI" id="CHEBI:29105"/>
        <label>1</label>
    </ligand>
</feature>
<keyword evidence="6" id="KW-1185">Reference proteome</keyword>
<keyword evidence="2 5" id="KW-0378">Hydrolase</keyword>
<protein>
    <submittedName>
        <fullName evidence="5">M20 family metallo-hydrolase</fullName>
    </submittedName>
</protein>
<dbReference type="InterPro" id="IPR036264">
    <property type="entry name" value="Bact_exopeptidase_dim_dom"/>
</dbReference>
<evidence type="ECO:0000256" key="3">
    <source>
        <dbReference type="PIRSR" id="PIRSR001235-1"/>
    </source>
</evidence>
<keyword evidence="3" id="KW-0479">Metal-binding</keyword>
<dbReference type="SUPFAM" id="SSF55031">
    <property type="entry name" value="Bacterial exopeptidase dimerisation domain"/>
    <property type="match status" value="1"/>
</dbReference>
<proteinExistence type="inferred from homology"/>
<name>A0A7X8YDJ1_9MICC</name>
<feature type="binding site" evidence="3">
    <location>
        <position position="127"/>
    </location>
    <ligand>
        <name>Zn(2+)</name>
        <dbReference type="ChEBI" id="CHEBI:29105"/>
        <label>2</label>
    </ligand>
</feature>
<organism evidence="5 6">
    <name type="scientific">Nesterenkonia sedimenti</name>
    <dbReference type="NCBI Taxonomy" id="1463632"/>
    <lineage>
        <taxon>Bacteria</taxon>
        <taxon>Bacillati</taxon>
        <taxon>Actinomycetota</taxon>
        <taxon>Actinomycetes</taxon>
        <taxon>Micrococcales</taxon>
        <taxon>Micrococcaceae</taxon>
        <taxon>Nesterenkonia</taxon>
    </lineage>
</organism>
<dbReference type="Proteomes" id="UP000523139">
    <property type="component" value="Unassembled WGS sequence"/>
</dbReference>
<evidence type="ECO:0000256" key="1">
    <source>
        <dbReference type="ARBA" id="ARBA00006153"/>
    </source>
</evidence>
<dbReference type="AlphaFoldDB" id="A0A7X8YDJ1"/>
<dbReference type="InterPro" id="IPR010158">
    <property type="entry name" value="Amidase_Cbmase"/>
</dbReference>
<keyword evidence="3" id="KW-0862">Zinc</keyword>
<comment type="similarity">
    <text evidence="1">Belongs to the peptidase M20 family.</text>
</comment>
<dbReference type="RefSeq" id="WP_168887140.1">
    <property type="nucleotide sequence ID" value="NZ_JABAHY010000004.1"/>
</dbReference>
<evidence type="ECO:0000313" key="6">
    <source>
        <dbReference type="Proteomes" id="UP000523139"/>
    </source>
</evidence>
<feature type="binding site" evidence="3">
    <location>
        <position position="191"/>
    </location>
    <ligand>
        <name>Zn(2+)</name>
        <dbReference type="ChEBI" id="CHEBI:29105"/>
        <label>1</label>
    </ligand>
</feature>
<evidence type="ECO:0000256" key="4">
    <source>
        <dbReference type="PIRSR" id="PIRSR001235-2"/>
    </source>
</evidence>
<feature type="binding site" evidence="4">
    <location>
        <position position="216"/>
    </location>
    <ligand>
        <name>allantoate</name>
        <dbReference type="ChEBI" id="CHEBI:17536"/>
    </ligand>
</feature>
<feature type="binding site" evidence="4">
    <location>
        <position position="279"/>
    </location>
    <ligand>
        <name>allantoate</name>
        <dbReference type="ChEBI" id="CHEBI:17536"/>
    </ligand>
</feature>
<dbReference type="EMBL" id="JABAHY010000004">
    <property type="protein sequence ID" value="NLS09654.1"/>
    <property type="molecule type" value="Genomic_DNA"/>
</dbReference>
<dbReference type="Gene3D" id="3.30.70.360">
    <property type="match status" value="1"/>
</dbReference>
<comment type="caution">
    <text evidence="5">The sequence shown here is derived from an EMBL/GenBank/DDBJ whole genome shotgun (WGS) entry which is preliminary data.</text>
</comment>
<feature type="binding site" evidence="3">
    <location>
        <position position="81"/>
    </location>
    <ligand>
        <name>Zn(2+)</name>
        <dbReference type="ChEBI" id="CHEBI:29105"/>
        <label>1</label>
    </ligand>
</feature>
<dbReference type="NCBIfam" id="TIGR01879">
    <property type="entry name" value="hydantase"/>
    <property type="match status" value="1"/>
</dbReference>
<evidence type="ECO:0000256" key="2">
    <source>
        <dbReference type="ARBA" id="ARBA00022801"/>
    </source>
</evidence>
<feature type="binding site" evidence="3">
    <location>
        <position position="92"/>
    </location>
    <ligand>
        <name>Zn(2+)</name>
        <dbReference type="ChEBI" id="CHEBI:29105"/>
        <label>2</label>
    </ligand>
</feature>
<dbReference type="GO" id="GO:0046872">
    <property type="term" value="F:metal ion binding"/>
    <property type="evidence" value="ECO:0007669"/>
    <property type="project" value="UniProtKB-KW"/>
</dbReference>
<reference evidence="5 6" key="1">
    <citation type="submission" date="2020-04" db="EMBL/GenBank/DDBJ databases">
        <title>Nesterenkonia sp. nov., isolated from marine sediment.</title>
        <authorList>
            <person name="Zhang G."/>
        </authorList>
    </citation>
    <scope>NUCLEOTIDE SEQUENCE [LARGE SCALE GENOMIC DNA]</scope>
    <source>
        <strain evidence="5 6">MY13</strain>
    </source>
</reference>
<dbReference type="Pfam" id="PF01546">
    <property type="entry name" value="Peptidase_M20"/>
    <property type="match status" value="1"/>
</dbReference>
<dbReference type="SUPFAM" id="SSF53187">
    <property type="entry name" value="Zn-dependent exopeptidases"/>
    <property type="match status" value="1"/>
</dbReference>
<evidence type="ECO:0000313" key="5">
    <source>
        <dbReference type="EMBL" id="NLS09654.1"/>
    </source>
</evidence>
<gene>
    <name evidence="5" type="ORF">HGQ17_06470</name>
</gene>
<dbReference type="PIRSF" id="PIRSF001235">
    <property type="entry name" value="Amidase_carbamoylase"/>
    <property type="match status" value="1"/>
</dbReference>
<dbReference type="GO" id="GO:0016813">
    <property type="term" value="F:hydrolase activity, acting on carbon-nitrogen (but not peptide) bonds, in linear amidines"/>
    <property type="evidence" value="ECO:0007669"/>
    <property type="project" value="InterPro"/>
</dbReference>
<feature type="binding site" evidence="3">
    <location>
        <position position="386"/>
    </location>
    <ligand>
        <name>Zn(2+)</name>
        <dbReference type="ChEBI" id="CHEBI:29105"/>
        <label>2</label>
    </ligand>
</feature>
<comment type="cofactor">
    <cofactor evidence="3">
        <name>Zn(2+)</name>
        <dbReference type="ChEBI" id="CHEBI:29105"/>
    </cofactor>
    <text evidence="3">Binds 2 Zn(2+) ions per subunit.</text>
</comment>
<accession>A0A7X8YDJ1</accession>
<sequence>MTVTPYLDRVESELKELADMVDADQPGWTRQAMTETDLAGRQWALKRMREVGLDAHIDEAGNVIGVLKGRRGGRQLMTGSHTDTVEAGGRFDGMIGVVGALEAVRLLKETGQQLDHDLVVVDFFNEEPNRFGLSCVGSRAMTGTLNPQAFGVTDETGTSFAQSLQIAGIEAEAMHRSRWDFSRTDAFVELHIEQGPRLEEMGTEIGMVTSITGVSRFRALFTGRRDHAGTTGMEARVDAGCAAAGTVLAVERIAEQGNSELPGSKGTSGGVRFTPEAINVVTELAEIRGEFRSPQGSWLREAEEQLSSAAAQEAARRGVDVEVAWLPTQDPRPMNDQVVAHCRDAVDQLGLSRAELFSGAEHDAAVIADHVPTAMLFVPSHKGRSHCPEEWTDLGDIQKGIAALTESLIRLDRVGS</sequence>
<dbReference type="Gene3D" id="3.40.630.10">
    <property type="entry name" value="Zn peptidases"/>
    <property type="match status" value="1"/>
</dbReference>